<reference evidence="1 2" key="1">
    <citation type="submission" date="2015-09" db="EMBL/GenBank/DDBJ databases">
        <authorList>
            <consortium name="Pathogen Informatics"/>
        </authorList>
    </citation>
    <scope>NUCLEOTIDE SEQUENCE [LARGE SCALE GENOMIC DNA]</scope>
    <source>
        <strain evidence="1 2">2789STDY5834959</strain>
    </source>
</reference>
<dbReference type="Proteomes" id="UP000095553">
    <property type="component" value="Unassembled WGS sequence"/>
</dbReference>
<gene>
    <name evidence="1" type="ORF">ERS852571_02404</name>
</gene>
<dbReference type="RefSeq" id="WP_044921023.1">
    <property type="nucleotide sequence ID" value="NZ_CYXY01000015.1"/>
</dbReference>
<organism evidence="1 2">
    <name type="scientific">Anaerostipes hadrus</name>
    <dbReference type="NCBI Taxonomy" id="649756"/>
    <lineage>
        <taxon>Bacteria</taxon>
        <taxon>Bacillati</taxon>
        <taxon>Bacillota</taxon>
        <taxon>Clostridia</taxon>
        <taxon>Lachnospirales</taxon>
        <taxon>Lachnospiraceae</taxon>
        <taxon>Anaerostipes</taxon>
    </lineage>
</organism>
<name>A0A173TZK5_ANAHA</name>
<dbReference type="EMBL" id="CYXY01000015">
    <property type="protein sequence ID" value="CUN08101.1"/>
    <property type="molecule type" value="Genomic_DNA"/>
</dbReference>
<sequence length="272" mass="31086">MRDDFSQRTKDLLANRVGWKCSNPNCRKATRGAGTGTGKENIINIGVASHITAASKGGPRYDENITSQERASAENGIWLCQSCSKLIDSDVNRYTIAKLKKWKEISEQMAVLDLEEATAEEQHEDKELIKFFVQCFDRPAFQDRIYQEGRMEDFDKAIEDTIIALNTGVLRTRDGSILKKADGKSSVVNIEWREKLNTICDMLVALRKRLKIAKDTGAYSLYGEDDVMYCFYDRDLAIWFDSTREEILKILSSICEEIGIHGLGFPRKRYEW</sequence>
<evidence type="ECO:0000313" key="2">
    <source>
        <dbReference type="Proteomes" id="UP000095553"/>
    </source>
</evidence>
<evidence type="ECO:0000313" key="1">
    <source>
        <dbReference type="EMBL" id="CUN08101.1"/>
    </source>
</evidence>
<dbReference type="AlphaFoldDB" id="A0A173TZK5"/>
<protein>
    <recommendedName>
        <fullName evidence="3">HNH endonuclease</fullName>
    </recommendedName>
</protein>
<accession>A0A173TZK5</accession>
<evidence type="ECO:0008006" key="3">
    <source>
        <dbReference type="Google" id="ProtNLM"/>
    </source>
</evidence>
<proteinExistence type="predicted"/>